<dbReference type="InterPro" id="IPR041698">
    <property type="entry name" value="Methyltransf_25"/>
</dbReference>
<dbReference type="CDD" id="cd02440">
    <property type="entry name" value="AdoMet_MTases"/>
    <property type="match status" value="1"/>
</dbReference>
<dbReference type="InterPro" id="IPR029063">
    <property type="entry name" value="SAM-dependent_MTases_sf"/>
</dbReference>
<gene>
    <name evidence="2" type="ORF">B0E33_09185</name>
</gene>
<protein>
    <recommendedName>
        <fullName evidence="1">Methyltransferase domain-containing protein</fullName>
    </recommendedName>
</protein>
<dbReference type="Pfam" id="PF13649">
    <property type="entry name" value="Methyltransf_25"/>
    <property type="match status" value="1"/>
</dbReference>
<organism evidence="2 3">
    <name type="scientific">Roseibium algicola</name>
    <dbReference type="NCBI Taxonomy" id="2857014"/>
    <lineage>
        <taxon>Bacteria</taxon>
        <taxon>Pseudomonadati</taxon>
        <taxon>Pseudomonadota</taxon>
        <taxon>Alphaproteobacteria</taxon>
        <taxon>Hyphomicrobiales</taxon>
        <taxon>Stappiaceae</taxon>
        <taxon>Roseibium</taxon>
    </lineage>
</organism>
<sequence>MPVLYTPGSDRTMLHLHFAPDTDITKGLAPEALKMFQFEWNIYHKLVRANEMHHREIGQLLRDEIGRRFDRPFAFLDLACGDASLAQTVLQDSKVATYEGLDLSRPALQCAARVMKDVPHDVELAEEDMVEGIVSRPASANFIWCGYSIHHLQRAQKQKMLSAIRNALKPGGVFVCAEPVCLPGETRADYTRRWQKELRHRFRSLTDAEYDHLWQHISTHDFPETPEDWLAMGETAGFTSSREIFRFPGDLFCAAFLYEK</sequence>
<evidence type="ECO:0000313" key="3">
    <source>
        <dbReference type="Proteomes" id="UP000188174"/>
    </source>
</evidence>
<evidence type="ECO:0000313" key="2">
    <source>
        <dbReference type="EMBL" id="AQQ03747.1"/>
    </source>
</evidence>
<proteinExistence type="predicted"/>
<accession>A0ABM6I0M1</accession>
<dbReference type="EMBL" id="CP019630">
    <property type="protein sequence ID" value="AQQ03747.1"/>
    <property type="molecule type" value="Genomic_DNA"/>
</dbReference>
<feature type="domain" description="Methyltransferase" evidence="1">
    <location>
        <begin position="76"/>
        <end position="172"/>
    </location>
</feature>
<dbReference type="Proteomes" id="UP000188174">
    <property type="component" value="Chromosome"/>
</dbReference>
<evidence type="ECO:0000259" key="1">
    <source>
        <dbReference type="Pfam" id="PF13649"/>
    </source>
</evidence>
<name>A0ABM6I0M1_9HYPH</name>
<reference evidence="2 3" key="1">
    <citation type="submission" date="2017-02" db="EMBL/GenBank/DDBJ databases">
        <authorList>
            <person name="Jeong S."/>
        </authorList>
    </citation>
    <scope>NUCLEOTIDE SEQUENCE [LARGE SCALE GENOMIC DNA]</scope>
    <source>
        <strain evidence="2 3">RMAR6-6</strain>
    </source>
</reference>
<keyword evidence="3" id="KW-1185">Reference proteome</keyword>
<dbReference type="Gene3D" id="3.40.50.150">
    <property type="entry name" value="Vaccinia Virus protein VP39"/>
    <property type="match status" value="1"/>
</dbReference>
<dbReference type="SUPFAM" id="SSF53335">
    <property type="entry name" value="S-adenosyl-L-methionine-dependent methyltransferases"/>
    <property type="match status" value="1"/>
</dbReference>